<dbReference type="AlphaFoldDB" id="A0A0S4QXQ8"/>
<keyword evidence="1" id="KW-0812">Transmembrane</keyword>
<dbReference type="EMBL" id="FAOZ01000032">
    <property type="protein sequence ID" value="CUU59842.1"/>
    <property type="molecule type" value="Genomic_DNA"/>
</dbReference>
<reference evidence="3" key="1">
    <citation type="submission" date="2015-11" db="EMBL/GenBank/DDBJ databases">
        <authorList>
            <person name="Varghese N."/>
        </authorList>
    </citation>
    <scope>NUCLEOTIDE SEQUENCE [LARGE SCALE GENOMIC DNA]</scope>
    <source>
        <strain evidence="3">DSM 45899</strain>
    </source>
</reference>
<feature type="transmembrane region" description="Helical" evidence="1">
    <location>
        <begin position="12"/>
        <end position="32"/>
    </location>
</feature>
<dbReference type="Proteomes" id="UP000198802">
    <property type="component" value="Unassembled WGS sequence"/>
</dbReference>
<organism evidence="2 3">
    <name type="scientific">Parafrankia irregularis</name>
    <dbReference type="NCBI Taxonomy" id="795642"/>
    <lineage>
        <taxon>Bacteria</taxon>
        <taxon>Bacillati</taxon>
        <taxon>Actinomycetota</taxon>
        <taxon>Actinomycetes</taxon>
        <taxon>Frankiales</taxon>
        <taxon>Frankiaceae</taxon>
        <taxon>Parafrankia</taxon>
    </lineage>
</organism>
<evidence type="ECO:0000313" key="2">
    <source>
        <dbReference type="EMBL" id="CUU59842.1"/>
    </source>
</evidence>
<proteinExistence type="predicted"/>
<protein>
    <recommendedName>
        <fullName evidence="4">DUF3592 domain-containing protein</fullName>
    </recommendedName>
</protein>
<keyword evidence="1" id="KW-0472">Membrane</keyword>
<evidence type="ECO:0000256" key="1">
    <source>
        <dbReference type="SAM" id="Phobius"/>
    </source>
</evidence>
<keyword evidence="1" id="KW-1133">Transmembrane helix</keyword>
<feature type="transmembrane region" description="Helical" evidence="1">
    <location>
        <begin position="114"/>
        <end position="139"/>
    </location>
</feature>
<evidence type="ECO:0008006" key="4">
    <source>
        <dbReference type="Google" id="ProtNLM"/>
    </source>
</evidence>
<sequence length="172" mass="18089">MEFFGSPPGGVLSILFGIAVLVATSRAFRLYFEMRRLRRRGFVAEALVVGVDIERDTDSVACTPWVSFVTGAGERRVVKACSSVGRELAVGSLVTVVYRPGDPSHAAVPDRRDLLLVAATSPLAVGLGLVLIGTGLMGLGDAVGLPVPELSFLDPPDDLDAPPILTVLPASY</sequence>
<name>A0A0S4QXQ8_9ACTN</name>
<keyword evidence="3" id="KW-1185">Reference proteome</keyword>
<evidence type="ECO:0000313" key="3">
    <source>
        <dbReference type="Proteomes" id="UP000198802"/>
    </source>
</evidence>
<gene>
    <name evidence="2" type="ORF">Ga0074812_13247</name>
</gene>
<accession>A0A0S4QXQ8</accession>